<dbReference type="GO" id="GO:0000160">
    <property type="term" value="P:phosphorelay signal transduction system"/>
    <property type="evidence" value="ECO:0007669"/>
    <property type="project" value="InterPro"/>
</dbReference>
<dbReference type="EMBL" id="JACPNR010000009">
    <property type="protein sequence ID" value="MBI2678684.1"/>
    <property type="molecule type" value="Genomic_DNA"/>
</dbReference>
<feature type="modified residue" description="4-aspartylphosphate" evidence="2">
    <location>
        <position position="52"/>
    </location>
</feature>
<dbReference type="Proteomes" id="UP000779809">
    <property type="component" value="Unassembled WGS sequence"/>
</dbReference>
<dbReference type="PANTHER" id="PTHR44591">
    <property type="entry name" value="STRESS RESPONSE REGULATOR PROTEIN 1"/>
    <property type="match status" value="1"/>
</dbReference>
<feature type="domain" description="Response regulatory" evidence="3">
    <location>
        <begin position="3"/>
        <end position="119"/>
    </location>
</feature>
<dbReference type="PROSITE" id="PS50110">
    <property type="entry name" value="RESPONSE_REGULATORY"/>
    <property type="match status" value="1"/>
</dbReference>
<dbReference type="SMART" id="SM00448">
    <property type="entry name" value="REC"/>
    <property type="match status" value="1"/>
</dbReference>
<gene>
    <name evidence="4" type="ORF">HYX28_07860</name>
</gene>
<dbReference type="Pfam" id="PF00072">
    <property type="entry name" value="Response_reg"/>
    <property type="match status" value="1"/>
</dbReference>
<dbReference type="AlphaFoldDB" id="A0A932AAJ1"/>
<reference evidence="4" key="1">
    <citation type="submission" date="2020-07" db="EMBL/GenBank/DDBJ databases">
        <title>Huge and variable diversity of episymbiotic CPR bacteria and DPANN archaea in groundwater ecosystems.</title>
        <authorList>
            <person name="He C.Y."/>
            <person name="Keren R."/>
            <person name="Whittaker M."/>
            <person name="Farag I.F."/>
            <person name="Doudna J."/>
            <person name="Cate J.H.D."/>
            <person name="Banfield J.F."/>
        </authorList>
    </citation>
    <scope>NUCLEOTIDE SEQUENCE</scope>
    <source>
        <strain evidence="4">NC_groundwater_580_Pr5_B-0.1um_64_19</strain>
    </source>
</reference>
<evidence type="ECO:0000256" key="2">
    <source>
        <dbReference type="PROSITE-ProRule" id="PRU00169"/>
    </source>
</evidence>
<accession>A0A932AAJ1</accession>
<organism evidence="4 5">
    <name type="scientific">Candidatus Korobacter versatilis</name>
    <dbReference type="NCBI Taxonomy" id="658062"/>
    <lineage>
        <taxon>Bacteria</taxon>
        <taxon>Pseudomonadati</taxon>
        <taxon>Acidobacteriota</taxon>
        <taxon>Terriglobia</taxon>
        <taxon>Terriglobales</taxon>
        <taxon>Candidatus Korobacteraceae</taxon>
        <taxon>Candidatus Korobacter</taxon>
    </lineage>
</organism>
<dbReference type="SUPFAM" id="SSF52172">
    <property type="entry name" value="CheY-like"/>
    <property type="match status" value="1"/>
</dbReference>
<sequence>MKKILIVDDSQAEIKLMQSVLQAAGYVPVAINDSMKIEQTIDAECPSLILLDVVMPNRNGFQACRELKASAEYGRIPVVLVSSKSTDSDKFWAKQQGADDYVVKPWSKEVLLGVVQKLL</sequence>
<dbReference type="InterPro" id="IPR011006">
    <property type="entry name" value="CheY-like_superfamily"/>
</dbReference>
<evidence type="ECO:0000313" key="4">
    <source>
        <dbReference type="EMBL" id="MBI2678684.1"/>
    </source>
</evidence>
<evidence type="ECO:0000256" key="1">
    <source>
        <dbReference type="ARBA" id="ARBA00022553"/>
    </source>
</evidence>
<protein>
    <submittedName>
        <fullName evidence="4">Response regulator</fullName>
    </submittedName>
</protein>
<evidence type="ECO:0000313" key="5">
    <source>
        <dbReference type="Proteomes" id="UP000779809"/>
    </source>
</evidence>
<dbReference type="InterPro" id="IPR050595">
    <property type="entry name" value="Bact_response_regulator"/>
</dbReference>
<dbReference type="Gene3D" id="3.40.50.2300">
    <property type="match status" value="1"/>
</dbReference>
<keyword evidence="1 2" id="KW-0597">Phosphoprotein</keyword>
<dbReference type="InterPro" id="IPR001789">
    <property type="entry name" value="Sig_transdc_resp-reg_receiver"/>
</dbReference>
<evidence type="ECO:0000259" key="3">
    <source>
        <dbReference type="PROSITE" id="PS50110"/>
    </source>
</evidence>
<dbReference type="PANTHER" id="PTHR44591:SF23">
    <property type="entry name" value="CHEY SUBFAMILY"/>
    <property type="match status" value="1"/>
</dbReference>
<comment type="caution">
    <text evidence="4">The sequence shown here is derived from an EMBL/GenBank/DDBJ whole genome shotgun (WGS) entry which is preliminary data.</text>
</comment>
<proteinExistence type="predicted"/>
<name>A0A932AAJ1_9BACT</name>